<dbReference type="InterPro" id="IPR037120">
    <property type="entry name" value="Haem_peroxidase_sf_animal"/>
</dbReference>
<dbReference type="GO" id="GO:0016020">
    <property type="term" value="C:membrane"/>
    <property type="evidence" value="ECO:0007669"/>
    <property type="project" value="UniProtKB-SubCell"/>
</dbReference>
<dbReference type="PANTHER" id="PTHR11475">
    <property type="entry name" value="OXIDASE/PEROXIDASE"/>
    <property type="match status" value="1"/>
</dbReference>
<dbReference type="SUPFAM" id="SSF51120">
    <property type="entry name" value="beta-Roll"/>
    <property type="match status" value="5"/>
</dbReference>
<dbReference type="InterPro" id="IPR003995">
    <property type="entry name" value="RTX_toxin_determinant-A"/>
</dbReference>
<dbReference type="GO" id="GO:0020037">
    <property type="term" value="F:heme binding"/>
    <property type="evidence" value="ECO:0007669"/>
    <property type="project" value="InterPro"/>
</dbReference>
<dbReference type="PROSITE" id="PS00330">
    <property type="entry name" value="HEMOLYSIN_CALCIUM"/>
    <property type="match status" value="4"/>
</dbReference>
<dbReference type="Pfam" id="PF00353">
    <property type="entry name" value="HemolysinCabind"/>
    <property type="match status" value="10"/>
</dbReference>
<dbReference type="RefSeq" id="WP_149901375.1">
    <property type="nucleotide sequence ID" value="NZ_QRFF01000009.1"/>
</dbReference>
<accession>A0AA88EVJ4</accession>
<evidence type="ECO:0000256" key="2">
    <source>
        <dbReference type="ARBA" id="ARBA00004613"/>
    </source>
</evidence>
<comment type="caution">
    <text evidence="10">The sequence shown here is derived from an EMBL/GenBank/DDBJ whole genome shotgun (WGS) entry which is preliminary data.</text>
</comment>
<dbReference type="PANTHER" id="PTHR11475:SF4">
    <property type="entry name" value="CHORION PEROXIDASE"/>
    <property type="match status" value="1"/>
</dbReference>
<dbReference type="PRINTS" id="PR01488">
    <property type="entry name" value="RTXTOXINA"/>
</dbReference>
<evidence type="ECO:0000256" key="6">
    <source>
        <dbReference type="ARBA" id="ARBA00023026"/>
    </source>
</evidence>
<dbReference type="InterPro" id="IPR019791">
    <property type="entry name" value="Haem_peroxidase_animal"/>
</dbReference>
<evidence type="ECO:0000313" key="10">
    <source>
        <dbReference type="EMBL" id="KAA3498279.1"/>
    </source>
</evidence>
<keyword evidence="3" id="KW-0964">Secreted</keyword>
<comment type="subcellular location">
    <subcellularLocation>
        <location evidence="1">Membrane</location>
    </subcellularLocation>
    <subcellularLocation>
        <location evidence="2">Secreted</location>
    </subcellularLocation>
</comment>
<dbReference type="GO" id="GO:0004601">
    <property type="term" value="F:peroxidase activity"/>
    <property type="evidence" value="ECO:0007669"/>
    <property type="project" value="UniProtKB-KW"/>
</dbReference>
<evidence type="ECO:0000256" key="7">
    <source>
        <dbReference type="ARBA" id="ARBA00023136"/>
    </source>
</evidence>
<evidence type="ECO:0000313" key="11">
    <source>
        <dbReference type="Proteomes" id="UP000473658"/>
    </source>
</evidence>
<protein>
    <submittedName>
        <fullName evidence="10">Heme peroxidase</fullName>
    </submittedName>
</protein>
<keyword evidence="7" id="KW-0472">Membrane</keyword>
<keyword evidence="5" id="KW-0677">Repeat</keyword>
<dbReference type="InterPro" id="IPR011049">
    <property type="entry name" value="Serralysin-like_metalloprot_C"/>
</dbReference>
<reference evidence="10 11" key="1">
    <citation type="submission" date="2018-08" db="EMBL/GenBank/DDBJ databases">
        <title>Crown Gall in kiwifruit.</title>
        <authorList>
            <person name="Visnovsky S.B."/>
            <person name="Pitman A.R."/>
        </authorList>
    </citation>
    <scope>NUCLEOTIDE SEQUENCE [LARGE SCALE GENOMIC DNA]</scope>
    <source>
        <strain evidence="10 11">SBV_302_78_2</strain>
    </source>
</reference>
<feature type="compositionally biased region" description="Acidic residues" evidence="9">
    <location>
        <begin position="1863"/>
        <end position="1876"/>
    </location>
</feature>
<dbReference type="Gene3D" id="2.150.10.10">
    <property type="entry name" value="Serralysin-like metalloprotease, C-terminal"/>
    <property type="match status" value="7"/>
</dbReference>
<evidence type="ECO:0000256" key="4">
    <source>
        <dbReference type="ARBA" id="ARBA00022656"/>
    </source>
</evidence>
<dbReference type="CDD" id="cd09821">
    <property type="entry name" value="An_peroxidase_bacterial_2"/>
    <property type="match status" value="1"/>
</dbReference>
<dbReference type="InterPro" id="IPR001343">
    <property type="entry name" value="Hemolysn_Ca-bd"/>
</dbReference>
<dbReference type="EMBL" id="QRFF01000009">
    <property type="protein sequence ID" value="KAA3498279.1"/>
    <property type="molecule type" value="Genomic_DNA"/>
</dbReference>
<name>A0AA88EVJ4_RHIRH</name>
<proteinExistence type="predicted"/>
<evidence type="ECO:0000256" key="5">
    <source>
        <dbReference type="ARBA" id="ARBA00022737"/>
    </source>
</evidence>
<evidence type="ECO:0000256" key="3">
    <source>
        <dbReference type="ARBA" id="ARBA00022525"/>
    </source>
</evidence>
<feature type="region of interest" description="Disordered" evidence="9">
    <location>
        <begin position="1213"/>
        <end position="1233"/>
    </location>
</feature>
<keyword evidence="4" id="KW-0800">Toxin</keyword>
<evidence type="ECO:0000256" key="9">
    <source>
        <dbReference type="SAM" id="MobiDB-lite"/>
    </source>
</evidence>
<dbReference type="InterPro" id="IPR018511">
    <property type="entry name" value="Hemolysin-typ_Ca-bd_CS"/>
</dbReference>
<feature type="region of interest" description="Disordered" evidence="9">
    <location>
        <begin position="1857"/>
        <end position="1907"/>
    </location>
</feature>
<dbReference type="GO" id="GO:0005576">
    <property type="term" value="C:extracellular region"/>
    <property type="evidence" value="ECO:0007669"/>
    <property type="project" value="UniProtKB-SubCell"/>
</dbReference>
<dbReference type="PRINTS" id="PR00313">
    <property type="entry name" value="CABNDNGRPT"/>
</dbReference>
<dbReference type="PROSITE" id="PS50292">
    <property type="entry name" value="PEROXIDASE_3"/>
    <property type="match status" value="1"/>
</dbReference>
<dbReference type="GO" id="GO:0090729">
    <property type="term" value="F:toxin activity"/>
    <property type="evidence" value="ECO:0007669"/>
    <property type="project" value="UniProtKB-KW"/>
</dbReference>
<keyword evidence="8" id="KW-0325">Glycoprotein</keyword>
<dbReference type="GO" id="GO:0005509">
    <property type="term" value="F:calcium ion binding"/>
    <property type="evidence" value="ECO:0007669"/>
    <property type="project" value="InterPro"/>
</dbReference>
<dbReference type="SUPFAM" id="SSF48113">
    <property type="entry name" value="Heme-dependent peroxidases"/>
    <property type="match status" value="1"/>
</dbReference>
<keyword evidence="10" id="KW-0560">Oxidoreductase</keyword>
<feature type="compositionally biased region" description="Low complexity" evidence="9">
    <location>
        <begin position="1884"/>
        <end position="1894"/>
    </location>
</feature>
<evidence type="ECO:0000256" key="8">
    <source>
        <dbReference type="ARBA" id="ARBA00023180"/>
    </source>
</evidence>
<dbReference type="Pfam" id="PF03098">
    <property type="entry name" value="An_peroxidase"/>
    <property type="match status" value="2"/>
</dbReference>
<keyword evidence="6" id="KW-0843">Virulence</keyword>
<dbReference type="Gene3D" id="1.10.640.10">
    <property type="entry name" value="Haem peroxidase domain superfamily, animal type"/>
    <property type="match status" value="1"/>
</dbReference>
<dbReference type="Proteomes" id="UP000473658">
    <property type="component" value="Unassembled WGS sequence"/>
</dbReference>
<sequence>MVTLIKHDLEFILKQIAIAEAHTALIAGLTPEDFAEGDPIGEALRSLVDSPLLPSGLRTVDGSYNNLVPGREKWGASGEPFKPLTQPNWVNENDDTLMFGTPANPVWLNNGNYAPGAPGTPGFAPGTVVDADPRLISNLIVDQTLANPAAVAAALRLAGHSEANIAQGVIAIRQAFEGDAAAQANLAAANLAVTGAQANVQQALADVVAVTDPADLPAALDALAAAQQALTAAQAQQAQTAQAAGILDGLLEQWGVQMDGNTVLLPNVSPDEGLSAPYNAWFTLFGQFFDHGLDLVAKGGNGTVYIPLQPDDPLYNPATPHTNFMVLTRATVGDGAGNVTTPWVDQNQTYTSHASHQVFLREYETVNGKTVATGLLLEGENGGLATWGEIKAQAREMLGIELTDADVGKVPMIRTDPYGRFIPDPVTGFAQLIVGIGADGVPNTSDDIVVSGTPDMPVNPTTVLALRLPNAFLDDIAHAAAPVITNGVLMADNDDTVGYSGGFGPRGNQTHYDDELLDAHYITGDGRGNENIGLTAVHFVFHAEHNRQINAVKQTAIATTISEGDFTFINQWLAEPISVLPADLSTLVWNGERLFQAARFATEMQYQHLVFEEFARKIQPDVDIFLVQPDVELNPAIFSEFANVVYRFGHSMLNQTVDRIYADGTRDNVDLFDAFLNPLEFGGTGISQAQMAGAIAMGMSSQHANEIDEFVTDVLRNQLVGIPLDLAALNIARGRDTGMPTLNQARAQFMEFANGDTNLRPYVSWADFAINIRNPESIINFIAAYGTHSSVTGATTIEAKRDAAMELVFGVDINGDGVVPSEQDRQDFLNARGIYAGGSLGGLNDVDLWVGGLAEKKMAFGGMLGSTFSFIFQLQMENLQDSDRFYYLSRTQGLNLLTELENNSLSKIVMRNTSVGPDGLALPADIFSAPDHIFYVDAAKQAQMTGKADPQHENPVLEAVSKLVERGPNFIRYNGLDHILIQGTDGDDHIISGGGDDSVWGGIGNDRIEAGYGVDAINGGAGDDIITSAGTDIGAVSVLKGESGNDVIVDGTGMSLIFGGEGKDYLVSGADDGEIRGGQGDDFIFGGDGINALFGNEGDDWIEGGGGFDYIAGDNGELFFNSTVIGHDVLNGGSGDTDYDADSGDDIMFAGEGIQKNIGMWGHDWVIHQGQKNGADADMRVDIFTTLPLEVLRDRFSQVEGLSGWDHNDVLRGDDRLGTGPEGGTVTDPTPETGFRYNELNQAGIDRIAGLNQIITQDMMSTGEYWADGSWENGRTGTTERVFAGGNIILGGGGSDMIEGRGGDDVIDGDRYLSVRLIGQSKDGIAFTVKSLEDTVTLNGVTKSLTSWMVDGRINPGSMQIVRELLDGGGDGDIDTAIYWDDFANYDITANQDGSFTISHVNPTAGAIDPMTGRNRVPDGTDRLYNIERLQFADRTVDISAGLPQPATGVPVIIDATPTNGQVSPEEGQTLTVDVSQIADANGIESAFAYQWQYLNGTTWTDIPGATAATFAPTEPNALLLQLGDISEIGRQLRVSVSFTDGLGGTETVISVPTLPVVARGGVTVNGNALTNNVLNGGNGDDTLNGVDPFIILGGNDTLNGGAGNDILNGLGGNDTLNGGAGDDMLNGGNGNDTLNGGAGFDVINAGAGTDTINQTSADGRDLIDGGTGVDTYRLTGVAGAELFRIYAVTNGQNANLATSLGTIFATNTEIVITRTVGGVETVIAELDNIEEIVVNTLNVTANDGGGLNTGVNNGDTVQVIGNFTSTSLNFSTITIDGSAGNDTVDISALTSAHRIVFRSNGGSDTIVGTLRAQDVIELPAGSNPQDFSRTYDAATGLSTLSNGTHQIVFFGDMTPGLKEYENEHDDDDDDDDQEGEGNGGECGNTPDDGVPNGNNGGGNTTPQPIAAKTLIGTSGNDSLMGAAGHDTLIGGDGTDILVGEAGNDILRGEAGDDVILGGDGRDVANGGDGNDEIHGGAGNDLIFGGAGNDLLFGDEGDDILEGGAGNDRIWAGAGNDTILATLNDGDDVYYGEDGVDTLDYSVSTTNLTVDLGNGLMGRGSVSGTSTGNDTFFGFENFIGGSGHDKIVASTAINIIDGGLGDDTFKFNSAAAANGDTIYGFNTGDKIDFSSMGQGLRLTAGTTMTALGDVTIAHEIRDGEEFTVIRGNTQGDDGADFELALHGRHNLTANDFVGVS</sequence>
<organism evidence="10 11">
    <name type="scientific">Rhizobium rhizogenes</name>
    <name type="common">Agrobacterium rhizogenes</name>
    <dbReference type="NCBI Taxonomy" id="359"/>
    <lineage>
        <taxon>Bacteria</taxon>
        <taxon>Pseudomonadati</taxon>
        <taxon>Pseudomonadota</taxon>
        <taxon>Alphaproteobacteria</taxon>
        <taxon>Hyphomicrobiales</taxon>
        <taxon>Rhizobiaceae</taxon>
        <taxon>Rhizobium/Agrobacterium group</taxon>
        <taxon>Rhizobium</taxon>
    </lineage>
</organism>
<dbReference type="GO" id="GO:0006979">
    <property type="term" value="P:response to oxidative stress"/>
    <property type="evidence" value="ECO:0007669"/>
    <property type="project" value="InterPro"/>
</dbReference>
<dbReference type="InterPro" id="IPR010255">
    <property type="entry name" value="Haem_peroxidase_sf"/>
</dbReference>
<keyword evidence="10" id="KW-0575">Peroxidase</keyword>
<evidence type="ECO:0000256" key="1">
    <source>
        <dbReference type="ARBA" id="ARBA00004370"/>
    </source>
</evidence>
<gene>
    <name evidence="10" type="ORF">DXM27_23280</name>
</gene>